<sequence length="645" mass="70403">MLCCGCLVWPGLGLVFILALVYLFDIDSVDKLKAAINNVLHKKDQFFFSNVFNVDEKSKRHGGELVGAVLKAHGVQEVFTLCGGHISPILVSCEALNIRVIDTRHEVNTVFAADCISRLRQGGLGVAAVTAGPGLTNTITAIKNAQMAESPVLLLGGASPSLLKNRGALQDIDQMALFKPLCKFCARITRLQDIAPTLRKAIQIAQSGTPGPVFVEFPVDMLYPYDLVLKEGGIVANPKGFVKKIVNYFILYSISKQFGNAWQHQNVLPLPVTIPKPKDDEVNKIMAMLKEAKRPLLLMGSQATLPPVKGHELQEIVKELGIPCYLGGMSRGLLGRDAPLHMRQERKEALKEADLVILAGTVCDFRLSYGRVLSPKSKIVAINRNRSQLTKNEKVFWNGDLLIEADVGSTLKKLLNAKRHTTIEPFTEWITTLRGRDDAKEASIHKKTLESTADGSLNPLKVLSLLDSVLPEDAILIADGGDFVGTASYILRATGPLSFLDPGAFGTLGCAAGFAMAAKIVFPEKPVVIIYGDGSCGYSVMEYDTYVRHNLPIISIVGNDACWSQIAREQIPMFNTSVAVNLAHTKYDDIVKAIGGEGYEMNKDMSEHHILEIFKKALKEGRKEKASLINVIIGKSNFREGSISV</sequence>
<proteinExistence type="predicted"/>
<dbReference type="Proteomes" id="UP000095286">
    <property type="component" value="Unplaced"/>
</dbReference>
<dbReference type="WBParaSite" id="RSKR_0000563700.1">
    <property type="protein sequence ID" value="RSKR_0000563700.1"/>
    <property type="gene ID" value="RSKR_0000563700"/>
</dbReference>
<evidence type="ECO:0000313" key="1">
    <source>
        <dbReference type="Proteomes" id="UP000095286"/>
    </source>
</evidence>
<protein>
    <submittedName>
        <fullName evidence="2">2-hydroxyacyl-CoA lyase 2</fullName>
    </submittedName>
</protein>
<reference evidence="2" key="1">
    <citation type="submission" date="2016-11" db="UniProtKB">
        <authorList>
            <consortium name="WormBaseParasite"/>
        </authorList>
    </citation>
    <scope>IDENTIFICATION</scope>
    <source>
        <strain evidence="2">KR3021</strain>
    </source>
</reference>
<organism evidence="1 2">
    <name type="scientific">Rhabditophanes sp. KR3021</name>
    <dbReference type="NCBI Taxonomy" id="114890"/>
    <lineage>
        <taxon>Eukaryota</taxon>
        <taxon>Metazoa</taxon>
        <taxon>Ecdysozoa</taxon>
        <taxon>Nematoda</taxon>
        <taxon>Chromadorea</taxon>
        <taxon>Rhabditida</taxon>
        <taxon>Tylenchina</taxon>
        <taxon>Panagrolaimomorpha</taxon>
        <taxon>Strongyloidoidea</taxon>
        <taxon>Alloionematidae</taxon>
        <taxon>Rhabditophanes</taxon>
    </lineage>
</organism>
<name>A0AC35TYJ8_9BILA</name>
<evidence type="ECO:0000313" key="2">
    <source>
        <dbReference type="WBParaSite" id="RSKR_0000563700.1"/>
    </source>
</evidence>
<accession>A0AC35TYJ8</accession>